<gene>
    <name evidence="1" type="primary">dptF</name>
    <name evidence="1" type="ORF">GCU68_17050</name>
</gene>
<sequence>MSLIDTNKQTLFDLLRSCKMGEAGAIVGGHIDRNSLRQGLYVSTKEDDLVKSFFVDDYIEDGKLLIITGSAGDGKSALLSRAYRLAQEEGIDSLTETDIHMDATASTQKTKTYDETLSEFFDTAIQRINEGEGPRSGVAINLGLAIDFFERKGKKEKYQEIWDAIEGAKPQRTNEKVSIRVLNLSHRQLFRTQPDHFGEGLLREIVDKFDASDPESPFYEAFQFEKEECPAHGDCPLHYNMERFTDDEVRANIARLLAAKSLIENSYLNPRRILDYLASILLPPTLESIAKEDSACPIGRSIETDGKITSRMMIWNSVFQIIDDHDGERSGHLDPSAQSEKEIDLRILEWAANPSTLDEILESHPTIANFSIEEKIQTTLRKQYLEGKQREQIRTAIEWSWFTDFLGAYTYLNRDTSEEIDPQVEKELKNCAVNMNQTLTDALKGWSGKHTNSNYIEFVDGIKTTDYRFLAQWSNPSPNREKSRQRTKRETTPGQLWFVLEPEQANTEVPIPISFELYVLMKRISMGYNPNVRDLERSEGIRLIHSRLSEFTDKQNSVRIVNKNGEELLSVEKGAFDGIKIRGKGQ</sequence>
<protein>
    <submittedName>
        <fullName evidence="1">DNA phosphorothioation-dependent restriction protein DptF</fullName>
    </submittedName>
</protein>
<name>A0A5P9P848_9EURY</name>
<geneLocation type="plasmid" evidence="1 2">
    <name>unnamed1</name>
</geneLocation>
<evidence type="ECO:0000313" key="2">
    <source>
        <dbReference type="Proteomes" id="UP000326170"/>
    </source>
</evidence>
<dbReference type="KEGG" id="nas:GCU68_17050"/>
<accession>A0A5P9P848</accession>
<organism evidence="1 2">
    <name type="scientific">Natronorubrum aibiense</name>
    <dbReference type="NCBI Taxonomy" id="348826"/>
    <lineage>
        <taxon>Archaea</taxon>
        <taxon>Methanobacteriati</taxon>
        <taxon>Methanobacteriota</taxon>
        <taxon>Stenosarchaea group</taxon>
        <taxon>Halobacteria</taxon>
        <taxon>Halobacteriales</taxon>
        <taxon>Natrialbaceae</taxon>
        <taxon>Natronorubrum</taxon>
    </lineage>
</organism>
<proteinExistence type="predicted"/>
<keyword evidence="1" id="KW-0614">Plasmid</keyword>
<dbReference type="NCBIfam" id="TIGR03238">
    <property type="entry name" value="dnd_assoc_3"/>
    <property type="match status" value="1"/>
</dbReference>
<keyword evidence="2" id="KW-1185">Reference proteome</keyword>
<dbReference type="EMBL" id="CP045489">
    <property type="protein sequence ID" value="QFU84286.1"/>
    <property type="molecule type" value="Genomic_DNA"/>
</dbReference>
<dbReference type="AlphaFoldDB" id="A0A5P9P848"/>
<reference evidence="1 2" key="1">
    <citation type="journal article" date="2007" name="Int. J. Syst. Evol. Microbiol.">
        <title>Natronorubrum sulfidifaciens sp. nov., an extremely haloalkaliphilic archaeon isolated from Aiding salt lake in Xin-Jiang, China.</title>
        <authorList>
            <person name="Cui H.L."/>
            <person name="Tohty D."/>
            <person name="Liu H.C."/>
            <person name="Liu S.J."/>
            <person name="Oren A."/>
            <person name="Zhou P.J."/>
        </authorList>
    </citation>
    <scope>NUCLEOTIDE SEQUENCE [LARGE SCALE GENOMIC DNA]</scope>
    <source>
        <strain evidence="1 2">7-3</strain>
        <plasmid evidence="1">unnamed1</plasmid>
    </source>
</reference>
<dbReference type="Proteomes" id="UP000326170">
    <property type="component" value="Plasmid unnamed1"/>
</dbReference>
<evidence type="ECO:0000313" key="1">
    <source>
        <dbReference type="EMBL" id="QFU84286.1"/>
    </source>
</evidence>
<dbReference type="InterPro" id="IPR017647">
    <property type="entry name" value="Dnd_assoc_3"/>
</dbReference>